<sequence>MMLAYMLSGCGDREGMRFGEKSAHKVGSGMRMSEDVAYEAPSSAALMQTESSINPSKSSADYAKKLVKTAYLEYKVGELDVEKQRLDSLLREVKGYVANETERKEYQRYTMRMTLKVPSRSFEEFIARLEKGAGRFDQKTINTEDISMQYYDLDARLKTKKALETRYLEILRKAKSVEDILKVEQNLSMVREEIEAAQSRLQLMDHQVGYSKIEVLLYKPIALVEQQPERKSFGERLKAAMSEGWYVFQGFLLFVLGGWAFWLVAIPVIYVLRLWWKKRKKK</sequence>
<evidence type="ECO:0000313" key="4">
    <source>
        <dbReference type="EMBL" id="GAA4828642.1"/>
    </source>
</evidence>
<keyword evidence="2" id="KW-0812">Transmembrane</keyword>
<keyword evidence="2" id="KW-0472">Membrane</keyword>
<feature type="domain" description="DUF4349" evidence="3">
    <location>
        <begin position="65"/>
        <end position="273"/>
    </location>
</feature>
<comment type="caution">
    <text evidence="4">The sequence shown here is derived from an EMBL/GenBank/DDBJ whole genome shotgun (WGS) entry which is preliminary data.</text>
</comment>
<proteinExistence type="predicted"/>
<keyword evidence="5" id="KW-1185">Reference proteome</keyword>
<organism evidence="4 5">
    <name type="scientific">Algivirga pacifica</name>
    <dbReference type="NCBI Taxonomy" id="1162670"/>
    <lineage>
        <taxon>Bacteria</taxon>
        <taxon>Pseudomonadati</taxon>
        <taxon>Bacteroidota</taxon>
        <taxon>Cytophagia</taxon>
        <taxon>Cytophagales</taxon>
        <taxon>Flammeovirgaceae</taxon>
        <taxon>Algivirga</taxon>
    </lineage>
</organism>
<dbReference type="InterPro" id="IPR025645">
    <property type="entry name" value="DUF4349"/>
</dbReference>
<accession>A0ABP9D4Z8</accession>
<name>A0ABP9D4Z8_9BACT</name>
<evidence type="ECO:0000259" key="3">
    <source>
        <dbReference type="Pfam" id="PF14257"/>
    </source>
</evidence>
<dbReference type="EMBL" id="BAABJX010000020">
    <property type="protein sequence ID" value="GAA4828642.1"/>
    <property type="molecule type" value="Genomic_DNA"/>
</dbReference>
<keyword evidence="1" id="KW-0175">Coiled coil</keyword>
<evidence type="ECO:0000313" key="5">
    <source>
        <dbReference type="Proteomes" id="UP001500298"/>
    </source>
</evidence>
<gene>
    <name evidence="4" type="ORF">GCM10023331_12160</name>
</gene>
<evidence type="ECO:0000256" key="2">
    <source>
        <dbReference type="SAM" id="Phobius"/>
    </source>
</evidence>
<reference evidence="5" key="1">
    <citation type="journal article" date="2019" name="Int. J. Syst. Evol. Microbiol.">
        <title>The Global Catalogue of Microorganisms (GCM) 10K type strain sequencing project: providing services to taxonomists for standard genome sequencing and annotation.</title>
        <authorList>
            <consortium name="The Broad Institute Genomics Platform"/>
            <consortium name="The Broad Institute Genome Sequencing Center for Infectious Disease"/>
            <person name="Wu L."/>
            <person name="Ma J."/>
        </authorList>
    </citation>
    <scope>NUCLEOTIDE SEQUENCE [LARGE SCALE GENOMIC DNA]</scope>
    <source>
        <strain evidence="5">JCM 18326</strain>
    </source>
</reference>
<dbReference type="Pfam" id="PF14257">
    <property type="entry name" value="DUF4349"/>
    <property type="match status" value="1"/>
</dbReference>
<keyword evidence="2" id="KW-1133">Transmembrane helix</keyword>
<feature type="transmembrane region" description="Helical" evidence="2">
    <location>
        <begin position="245"/>
        <end position="272"/>
    </location>
</feature>
<evidence type="ECO:0000256" key="1">
    <source>
        <dbReference type="SAM" id="Coils"/>
    </source>
</evidence>
<protein>
    <recommendedName>
        <fullName evidence="3">DUF4349 domain-containing protein</fullName>
    </recommendedName>
</protein>
<dbReference type="Proteomes" id="UP001500298">
    <property type="component" value="Unassembled WGS sequence"/>
</dbReference>
<feature type="coiled-coil region" evidence="1">
    <location>
        <begin position="180"/>
        <end position="207"/>
    </location>
</feature>